<feature type="region of interest" description="Disordered" evidence="7">
    <location>
        <begin position="428"/>
        <end position="468"/>
    </location>
</feature>
<dbReference type="SUPFAM" id="SSF88659">
    <property type="entry name" value="Sigma3 and sigma4 domains of RNA polymerase sigma factors"/>
    <property type="match status" value="1"/>
</dbReference>
<dbReference type="NCBIfam" id="TIGR02960">
    <property type="entry name" value="SigX5"/>
    <property type="match status" value="1"/>
</dbReference>
<dbReference type="PANTHER" id="PTHR43133">
    <property type="entry name" value="RNA POLYMERASE ECF-TYPE SIGMA FACTO"/>
    <property type="match status" value="1"/>
</dbReference>
<evidence type="ECO:0000313" key="11">
    <source>
        <dbReference type="EMBL" id="MBP2191505.1"/>
    </source>
</evidence>
<evidence type="ECO:0000259" key="9">
    <source>
        <dbReference type="Pfam" id="PF08281"/>
    </source>
</evidence>
<reference evidence="11 12" key="1">
    <citation type="submission" date="2021-03" db="EMBL/GenBank/DDBJ databases">
        <title>Sequencing the genomes of 1000 actinobacteria strains.</title>
        <authorList>
            <person name="Klenk H.-P."/>
        </authorList>
    </citation>
    <scope>NUCLEOTIDE SEQUENCE [LARGE SCALE GENOMIC DNA]</scope>
    <source>
        <strain evidence="11 12">DSM 45516</strain>
    </source>
</reference>
<dbReference type="Proteomes" id="UP001519325">
    <property type="component" value="Unassembled WGS sequence"/>
</dbReference>
<name>A0ABS4QII5_9NOCA</name>
<feature type="domain" description="SnoaL-like" evidence="10">
    <location>
        <begin position="223"/>
        <end position="277"/>
    </location>
</feature>
<dbReference type="Pfam" id="PF12680">
    <property type="entry name" value="SnoaL_2"/>
    <property type="match status" value="1"/>
</dbReference>
<dbReference type="SUPFAM" id="SSF54427">
    <property type="entry name" value="NTF2-like"/>
    <property type="match status" value="1"/>
</dbReference>
<dbReference type="Pfam" id="PF08281">
    <property type="entry name" value="Sigma70_r4_2"/>
    <property type="match status" value="1"/>
</dbReference>
<gene>
    <name evidence="11" type="ORF">BJ987_004406</name>
</gene>
<keyword evidence="3" id="KW-0805">Transcription regulation</keyword>
<keyword evidence="4" id="KW-0731">Sigma factor</keyword>
<dbReference type="InterPro" id="IPR007627">
    <property type="entry name" value="RNA_pol_sigma70_r2"/>
</dbReference>
<dbReference type="InterPro" id="IPR013325">
    <property type="entry name" value="RNA_pol_sigma_r2"/>
</dbReference>
<dbReference type="InterPro" id="IPR013249">
    <property type="entry name" value="RNA_pol_sigma70_r4_t2"/>
</dbReference>
<dbReference type="Gene3D" id="1.10.1740.10">
    <property type="match status" value="1"/>
</dbReference>
<keyword evidence="5" id="KW-0238">DNA-binding</keyword>
<dbReference type="NCBIfam" id="TIGR02937">
    <property type="entry name" value="sigma70-ECF"/>
    <property type="match status" value="1"/>
</dbReference>
<evidence type="ECO:0000256" key="2">
    <source>
        <dbReference type="ARBA" id="ARBA00011344"/>
    </source>
</evidence>
<comment type="similarity">
    <text evidence="1">Belongs to the sigma-70 factor family. ECF subfamily.</text>
</comment>
<dbReference type="Gene3D" id="1.10.10.10">
    <property type="entry name" value="Winged helix-like DNA-binding domain superfamily/Winged helix DNA-binding domain"/>
    <property type="match status" value="1"/>
</dbReference>
<evidence type="ECO:0000256" key="5">
    <source>
        <dbReference type="ARBA" id="ARBA00023125"/>
    </source>
</evidence>
<organism evidence="11 12">
    <name type="scientific">Nocardia goodfellowii</name>
    <dbReference type="NCBI Taxonomy" id="882446"/>
    <lineage>
        <taxon>Bacteria</taxon>
        <taxon>Bacillati</taxon>
        <taxon>Actinomycetota</taxon>
        <taxon>Actinomycetes</taxon>
        <taxon>Mycobacteriales</taxon>
        <taxon>Nocardiaceae</taxon>
        <taxon>Nocardia</taxon>
    </lineage>
</organism>
<keyword evidence="12" id="KW-1185">Reference proteome</keyword>
<evidence type="ECO:0000259" key="10">
    <source>
        <dbReference type="Pfam" id="PF12680"/>
    </source>
</evidence>
<dbReference type="PANTHER" id="PTHR43133:SF65">
    <property type="entry name" value="ECF RNA POLYMERASE SIGMA FACTOR SIGG"/>
    <property type="match status" value="1"/>
</dbReference>
<sequence length="468" mass="50920">MSEELLGRARAGDRDAFTRLVEPHRGELHVHCYRMLGSLQDAEDALQETFLAAWLSIDGFEGRSSVRTWLYRIATNRCLNVLRSTARRPAVPGAPVQPAAATTVSLPEPTGAGEVLWLQPFPDLMLPELPDRAPGPEARYESREAISLAFIAAVQLLPPNQRAVLMLRDVLGYRARETAEILGITVDAVTSALKRARTTMDTARTPDPPSPAPSSPGERELLERFVSAFTELDVDALIALMTDDAWVRMPPLPFEYRGSDAVRRFFSAIRANFGRVDRMVPVRANGQPAWGQYIRDQITGDLHIAGIIVVGLAGDRIYEFTHFETAVAPYFGLARTLSVPPGQFVVAEVAEVAETSGVEDQSGAVPPAHIGDLAIDDAVVTDVVGVMNAAFQLRERVLDQWQTTVAEVVGHPFESGAPAGGEAAGQRFLARAENGDREPATDVDGLGGPAAMGERDEHDRWFEADRGQ</sequence>
<feature type="domain" description="RNA polymerase sigma factor 70 region 4 type 2" evidence="9">
    <location>
        <begin position="149"/>
        <end position="200"/>
    </location>
</feature>
<dbReference type="InterPro" id="IPR014284">
    <property type="entry name" value="RNA_pol_sigma-70_dom"/>
</dbReference>
<evidence type="ECO:0000256" key="6">
    <source>
        <dbReference type="ARBA" id="ARBA00023163"/>
    </source>
</evidence>
<evidence type="ECO:0000313" key="12">
    <source>
        <dbReference type="Proteomes" id="UP001519325"/>
    </source>
</evidence>
<dbReference type="InterPro" id="IPR014305">
    <property type="entry name" value="RNA_pol_sigma-G_actinobac"/>
</dbReference>
<dbReference type="NCBIfam" id="NF006089">
    <property type="entry name" value="PRK08241.1"/>
    <property type="match status" value="1"/>
</dbReference>
<dbReference type="InterPro" id="IPR037401">
    <property type="entry name" value="SnoaL-like"/>
</dbReference>
<comment type="subunit">
    <text evidence="2">Interacts transiently with the RNA polymerase catalytic core formed by RpoA, RpoB, RpoC and RpoZ (2 alpha, 1 beta, 1 beta' and 1 omega subunit) to form the RNA polymerase holoenzyme that can initiate transcription.</text>
</comment>
<accession>A0ABS4QII5</accession>
<evidence type="ECO:0000256" key="1">
    <source>
        <dbReference type="ARBA" id="ARBA00010641"/>
    </source>
</evidence>
<evidence type="ECO:0000256" key="4">
    <source>
        <dbReference type="ARBA" id="ARBA00023082"/>
    </source>
</evidence>
<dbReference type="SUPFAM" id="SSF88946">
    <property type="entry name" value="Sigma2 domain of RNA polymerase sigma factors"/>
    <property type="match status" value="1"/>
</dbReference>
<feature type="region of interest" description="Disordered" evidence="7">
    <location>
        <begin position="198"/>
        <end position="218"/>
    </location>
</feature>
<feature type="compositionally biased region" description="Basic and acidic residues" evidence="7">
    <location>
        <begin position="453"/>
        <end position="468"/>
    </location>
</feature>
<dbReference type="InterPro" id="IPR036388">
    <property type="entry name" value="WH-like_DNA-bd_sf"/>
</dbReference>
<feature type="domain" description="RNA polymerase sigma-70 region 2" evidence="8">
    <location>
        <begin position="20"/>
        <end position="87"/>
    </location>
</feature>
<dbReference type="EMBL" id="JAGGMR010000001">
    <property type="protein sequence ID" value="MBP2191505.1"/>
    <property type="molecule type" value="Genomic_DNA"/>
</dbReference>
<dbReference type="InterPro" id="IPR013324">
    <property type="entry name" value="RNA_pol_sigma_r3/r4-like"/>
</dbReference>
<dbReference type="CDD" id="cd06171">
    <property type="entry name" value="Sigma70_r4"/>
    <property type="match status" value="1"/>
</dbReference>
<dbReference type="InterPro" id="IPR032710">
    <property type="entry name" value="NTF2-like_dom_sf"/>
</dbReference>
<evidence type="ECO:0000256" key="3">
    <source>
        <dbReference type="ARBA" id="ARBA00023015"/>
    </source>
</evidence>
<proteinExistence type="inferred from homology"/>
<dbReference type="Gene3D" id="3.10.450.50">
    <property type="match status" value="1"/>
</dbReference>
<evidence type="ECO:0000256" key="7">
    <source>
        <dbReference type="SAM" id="MobiDB-lite"/>
    </source>
</evidence>
<comment type="caution">
    <text evidence="11">The sequence shown here is derived from an EMBL/GenBank/DDBJ whole genome shotgun (WGS) entry which is preliminary data.</text>
</comment>
<protein>
    <submittedName>
        <fullName evidence="11">RNA polymerase sigma-70 factor (ECF subfamily)</fullName>
    </submittedName>
</protein>
<evidence type="ECO:0000259" key="8">
    <source>
        <dbReference type="Pfam" id="PF04542"/>
    </source>
</evidence>
<keyword evidence="6" id="KW-0804">Transcription</keyword>
<dbReference type="Pfam" id="PF04542">
    <property type="entry name" value="Sigma70_r2"/>
    <property type="match status" value="1"/>
</dbReference>
<dbReference type="InterPro" id="IPR039425">
    <property type="entry name" value="RNA_pol_sigma-70-like"/>
</dbReference>